<keyword evidence="10" id="KW-1185">Reference proteome</keyword>
<comment type="caution">
    <text evidence="9">The sequence shown here is derived from an EMBL/GenBank/DDBJ whole genome shotgun (WGS) entry which is preliminary data.</text>
</comment>
<sequence length="473" mass="50554">MQRKYLPLIIAAALSAVCAGAQASGYRFGSQSIAGQGTADANAAEANDASTIFYNPAGLSRLDGTQLSVGATVVVPHSSFNDSGSTHFTGQPAGGTAAKDYVPDSVTAPSLYLSRKLNDQWTAGLGVFVPYGTKINYGNSWTGRYALTNVKLEAVTLNPSVAFKLNEHHAFGFGIDAEFMKAELGQAVDVPGTVAALSSGAGAAQGALLIKQIAALGGNPALLRTAADGHGSNDGKDWGWGFNLGYLYTLDENTRFGVAYRSSISHQLRGSTVWDFSTATSDPIVNKVLQAASHRANSAALVALRTPETLSVNAFHQFNQKWAGMADVTFTRNNRMGDLDIQFPGTSEGAEVIRQQWKNTVRVSLGGNYAYNDNLTLRAGIAYDESPVKSAELTHPALPDSDRMQYSVGANWKLNARSSIDFAYSFLDFKDAKINYTNNCNTLQTSCTGNGETTRGLYQTHLQLLGVAYNYKF</sequence>
<dbReference type="InterPro" id="IPR005017">
    <property type="entry name" value="OMPP1/FadL/TodX"/>
</dbReference>
<evidence type="ECO:0000313" key="9">
    <source>
        <dbReference type="EMBL" id="TFW27546.1"/>
    </source>
</evidence>
<comment type="subcellular location">
    <subcellularLocation>
        <location evidence="1">Cell outer membrane</location>
        <topology evidence="1">Multi-pass membrane protein</topology>
    </subcellularLocation>
</comment>
<evidence type="ECO:0000256" key="1">
    <source>
        <dbReference type="ARBA" id="ARBA00004571"/>
    </source>
</evidence>
<dbReference type="PANTHER" id="PTHR35093">
    <property type="entry name" value="OUTER MEMBRANE PROTEIN NMB0088-RELATED"/>
    <property type="match status" value="1"/>
</dbReference>
<feature type="chain" id="PRO_5021484518" evidence="8">
    <location>
        <begin position="24"/>
        <end position="473"/>
    </location>
</feature>
<gene>
    <name evidence="9" type="ORF">E4L98_06655</name>
</gene>
<evidence type="ECO:0000256" key="8">
    <source>
        <dbReference type="SAM" id="SignalP"/>
    </source>
</evidence>
<dbReference type="EMBL" id="SPVG01000068">
    <property type="protein sequence ID" value="TFW27546.1"/>
    <property type="molecule type" value="Genomic_DNA"/>
</dbReference>
<dbReference type="GO" id="GO:0015483">
    <property type="term" value="F:long-chain fatty acid transporting porin activity"/>
    <property type="evidence" value="ECO:0007669"/>
    <property type="project" value="TreeGrafter"/>
</dbReference>
<dbReference type="RefSeq" id="WP_135200782.1">
    <property type="nucleotide sequence ID" value="NZ_SPVG01000068.1"/>
</dbReference>
<evidence type="ECO:0000256" key="3">
    <source>
        <dbReference type="ARBA" id="ARBA00022452"/>
    </source>
</evidence>
<evidence type="ECO:0000256" key="4">
    <source>
        <dbReference type="ARBA" id="ARBA00022692"/>
    </source>
</evidence>
<keyword evidence="5 8" id="KW-0732">Signal</keyword>
<dbReference type="AlphaFoldDB" id="A0A4Y9SS12"/>
<dbReference type="Gene3D" id="2.40.160.60">
    <property type="entry name" value="Outer membrane protein transport protein (OMPP1/FadL/TodX)"/>
    <property type="match status" value="1"/>
</dbReference>
<keyword evidence="4" id="KW-0812">Transmembrane</keyword>
<organism evidence="9 10">
    <name type="scientific">Duganella callida</name>
    <dbReference type="NCBI Taxonomy" id="2561932"/>
    <lineage>
        <taxon>Bacteria</taxon>
        <taxon>Pseudomonadati</taxon>
        <taxon>Pseudomonadota</taxon>
        <taxon>Betaproteobacteria</taxon>
        <taxon>Burkholderiales</taxon>
        <taxon>Oxalobacteraceae</taxon>
        <taxon>Telluria group</taxon>
        <taxon>Duganella</taxon>
    </lineage>
</organism>
<evidence type="ECO:0000313" key="10">
    <source>
        <dbReference type="Proteomes" id="UP000297729"/>
    </source>
</evidence>
<feature type="signal peptide" evidence="8">
    <location>
        <begin position="1"/>
        <end position="23"/>
    </location>
</feature>
<keyword evidence="6" id="KW-0472">Membrane</keyword>
<keyword evidence="3" id="KW-1134">Transmembrane beta strand</keyword>
<keyword evidence="7" id="KW-0998">Cell outer membrane</keyword>
<dbReference type="GO" id="GO:0009279">
    <property type="term" value="C:cell outer membrane"/>
    <property type="evidence" value="ECO:0007669"/>
    <property type="project" value="UniProtKB-SubCell"/>
</dbReference>
<evidence type="ECO:0000256" key="5">
    <source>
        <dbReference type="ARBA" id="ARBA00022729"/>
    </source>
</evidence>
<comment type="similarity">
    <text evidence="2">Belongs to the OmpP1/FadL family.</text>
</comment>
<evidence type="ECO:0000256" key="7">
    <source>
        <dbReference type="ARBA" id="ARBA00023237"/>
    </source>
</evidence>
<reference evidence="9 10" key="1">
    <citation type="submission" date="2019-03" db="EMBL/GenBank/DDBJ databases">
        <title>Draft Genome Sequence of Duganella callidus sp. nov., a Novel Duganella Species Isolated from Cultivated Soil.</title>
        <authorList>
            <person name="Raths R."/>
            <person name="Peta V."/>
            <person name="Bucking H."/>
        </authorList>
    </citation>
    <scope>NUCLEOTIDE SEQUENCE [LARGE SCALE GENOMIC DNA]</scope>
    <source>
        <strain evidence="9 10">DN04</strain>
    </source>
</reference>
<evidence type="ECO:0000256" key="6">
    <source>
        <dbReference type="ARBA" id="ARBA00023136"/>
    </source>
</evidence>
<accession>A0A4Y9SS12</accession>
<dbReference type="Proteomes" id="UP000297729">
    <property type="component" value="Unassembled WGS sequence"/>
</dbReference>
<name>A0A4Y9SS12_9BURK</name>
<dbReference type="Pfam" id="PF03349">
    <property type="entry name" value="Toluene_X"/>
    <property type="match status" value="1"/>
</dbReference>
<protein>
    <submittedName>
        <fullName evidence="9">Transporter</fullName>
    </submittedName>
</protein>
<proteinExistence type="inferred from homology"/>
<evidence type="ECO:0000256" key="2">
    <source>
        <dbReference type="ARBA" id="ARBA00008163"/>
    </source>
</evidence>
<dbReference type="SUPFAM" id="SSF56935">
    <property type="entry name" value="Porins"/>
    <property type="match status" value="1"/>
</dbReference>
<dbReference type="OrthoDB" id="19849at2"/>
<dbReference type="PANTHER" id="PTHR35093:SF8">
    <property type="entry name" value="OUTER MEMBRANE PROTEIN NMB0088-RELATED"/>
    <property type="match status" value="1"/>
</dbReference>